<dbReference type="EMBL" id="CP025543">
    <property type="protein sequence ID" value="AUM63047.1"/>
    <property type="molecule type" value="Genomic_DNA"/>
</dbReference>
<feature type="active site" description="Proton acceptor" evidence="8">
    <location>
        <position position="20"/>
    </location>
</feature>
<dbReference type="PANTHER" id="PTHR17224">
    <property type="entry name" value="PEPTIDYL-TRNA HYDROLASE"/>
    <property type="match status" value="1"/>
</dbReference>
<keyword evidence="4 8" id="KW-0694">RNA-binding</keyword>
<sequence length="186" mass="21154">MPKLIVGLGNPGSNYTITRHNAGFIAIDLLLEKYGFQKETEDFKSQIFFSNIKGEKVLFVKPQTFMNLSGEAVISIMNYYKINIEDFIVIYDDKDLSMADIRFRDNGSAGGHNGIKNIISHLKTEKFNRLKIGIGEPGQYKIVDWVLSKMNAEEINLIKENVSDISGFVEDFVLDSDLKKIMNKYN</sequence>
<dbReference type="InterPro" id="IPR036416">
    <property type="entry name" value="Pept_tRNA_hydro_sf"/>
</dbReference>
<dbReference type="PROSITE" id="PS01196">
    <property type="entry name" value="PEPT_TRNA_HYDROL_2"/>
    <property type="match status" value="1"/>
</dbReference>
<organism evidence="11 12">
    <name type="scientific">Spiroplasma monobiae MQ-1</name>
    <dbReference type="NCBI Taxonomy" id="1336748"/>
    <lineage>
        <taxon>Bacteria</taxon>
        <taxon>Bacillati</taxon>
        <taxon>Mycoplasmatota</taxon>
        <taxon>Mollicutes</taxon>
        <taxon>Entomoplasmatales</taxon>
        <taxon>Spiroplasmataceae</taxon>
        <taxon>Spiroplasma</taxon>
    </lineage>
</organism>
<name>A0A2K9LVJ1_SPISQ</name>
<dbReference type="GO" id="GO:0005737">
    <property type="term" value="C:cytoplasm"/>
    <property type="evidence" value="ECO:0007669"/>
    <property type="project" value="UniProtKB-SubCell"/>
</dbReference>
<dbReference type="Gene3D" id="3.40.50.1470">
    <property type="entry name" value="Peptidyl-tRNA hydrolase"/>
    <property type="match status" value="1"/>
</dbReference>
<feature type="binding site" evidence="8">
    <location>
        <position position="15"/>
    </location>
    <ligand>
        <name>tRNA</name>
        <dbReference type="ChEBI" id="CHEBI:17843"/>
    </ligand>
</feature>
<feature type="binding site" evidence="8">
    <location>
        <position position="67"/>
    </location>
    <ligand>
        <name>tRNA</name>
        <dbReference type="ChEBI" id="CHEBI:17843"/>
    </ligand>
</feature>
<dbReference type="HAMAP" id="MF_00083">
    <property type="entry name" value="Pept_tRNA_hydro_bact"/>
    <property type="match status" value="1"/>
</dbReference>
<dbReference type="InterPro" id="IPR001328">
    <property type="entry name" value="Pept_tRNA_hydro"/>
</dbReference>
<dbReference type="InterPro" id="IPR018171">
    <property type="entry name" value="Pept_tRNA_hydro_CS"/>
</dbReference>
<dbReference type="CDD" id="cd00462">
    <property type="entry name" value="PTH"/>
    <property type="match status" value="1"/>
</dbReference>
<comment type="function">
    <text evidence="8">Hydrolyzes ribosome-free peptidyl-tRNAs (with 1 or more amino acids incorporated), which drop off the ribosome during protein synthesis, or as a result of ribosome stalling.</text>
</comment>
<dbReference type="Proteomes" id="UP000234790">
    <property type="component" value="Chromosome"/>
</dbReference>
<dbReference type="GO" id="GO:0004045">
    <property type="term" value="F:peptidyl-tRNA hydrolase activity"/>
    <property type="evidence" value="ECO:0007669"/>
    <property type="project" value="UniProtKB-UniRule"/>
</dbReference>
<proteinExistence type="inferred from homology"/>
<comment type="function">
    <text evidence="8">Catalyzes the release of premature peptidyl moieties from peptidyl-tRNA molecules trapped in stalled 50S ribosomal subunits, and thus maintains levels of free tRNAs and 50S ribosomes.</text>
</comment>
<feature type="binding site" evidence="8">
    <location>
        <position position="113"/>
    </location>
    <ligand>
        <name>tRNA</name>
        <dbReference type="ChEBI" id="CHEBI:17843"/>
    </ligand>
</feature>
<keyword evidence="3 8" id="KW-0378">Hydrolase</keyword>
<comment type="similarity">
    <text evidence="5 8 10">Belongs to the PTH family.</text>
</comment>
<evidence type="ECO:0000256" key="7">
    <source>
        <dbReference type="ARBA" id="ARBA00050038"/>
    </source>
</evidence>
<dbReference type="RefSeq" id="WP_101781081.1">
    <property type="nucleotide sequence ID" value="NZ_CP025543.1"/>
</dbReference>
<protein>
    <recommendedName>
        <fullName evidence="7 8">Peptidyl-tRNA hydrolase</fullName>
        <shortName evidence="8">Pth</shortName>
        <ecNumber evidence="1 8">3.1.1.29</ecNumber>
    </recommendedName>
</protein>
<evidence type="ECO:0000256" key="1">
    <source>
        <dbReference type="ARBA" id="ARBA00013260"/>
    </source>
</evidence>
<comment type="subunit">
    <text evidence="8">Monomer.</text>
</comment>
<feature type="site" description="Stabilizes the basic form of H active site to accept a proton" evidence="8">
    <location>
        <position position="92"/>
    </location>
</feature>
<evidence type="ECO:0000256" key="9">
    <source>
        <dbReference type="RuleBase" id="RU000673"/>
    </source>
</evidence>
<dbReference type="Pfam" id="PF01195">
    <property type="entry name" value="Pept_tRNA_hydro"/>
    <property type="match status" value="1"/>
</dbReference>
<dbReference type="GO" id="GO:0000049">
    <property type="term" value="F:tRNA binding"/>
    <property type="evidence" value="ECO:0007669"/>
    <property type="project" value="UniProtKB-UniRule"/>
</dbReference>
<dbReference type="GO" id="GO:0006515">
    <property type="term" value="P:protein quality control for misfolded or incompletely synthesized proteins"/>
    <property type="evidence" value="ECO:0007669"/>
    <property type="project" value="UniProtKB-UniRule"/>
</dbReference>
<dbReference type="SUPFAM" id="SSF53178">
    <property type="entry name" value="Peptidyl-tRNA hydrolase-like"/>
    <property type="match status" value="1"/>
</dbReference>
<feature type="site" description="Discriminates between blocked and unblocked aminoacyl-tRNA" evidence="8">
    <location>
        <position position="10"/>
    </location>
</feature>
<gene>
    <name evidence="8 11" type="primary">pth</name>
    <name evidence="11" type="ORF">SMONO_v1c07980</name>
</gene>
<evidence type="ECO:0000256" key="2">
    <source>
        <dbReference type="ARBA" id="ARBA00022555"/>
    </source>
</evidence>
<keyword evidence="2 8" id="KW-0820">tRNA-binding</keyword>
<evidence type="ECO:0000256" key="10">
    <source>
        <dbReference type="RuleBase" id="RU004320"/>
    </source>
</evidence>
<dbReference type="KEGG" id="smoo:SMONO_v1c07980"/>
<accession>A0A2K9LVJ1</accession>
<comment type="subcellular location">
    <subcellularLocation>
        <location evidence="8">Cytoplasm</location>
    </subcellularLocation>
</comment>
<dbReference type="AlphaFoldDB" id="A0A2K9LVJ1"/>
<dbReference type="PROSITE" id="PS01195">
    <property type="entry name" value="PEPT_TRNA_HYDROL_1"/>
    <property type="match status" value="1"/>
</dbReference>
<keyword evidence="12" id="KW-1185">Reference proteome</keyword>
<evidence type="ECO:0000256" key="5">
    <source>
        <dbReference type="ARBA" id="ARBA00038063"/>
    </source>
</evidence>
<dbReference type="NCBIfam" id="TIGR00447">
    <property type="entry name" value="pth"/>
    <property type="match status" value="1"/>
</dbReference>
<evidence type="ECO:0000313" key="12">
    <source>
        <dbReference type="Proteomes" id="UP000234790"/>
    </source>
</evidence>
<evidence type="ECO:0000256" key="6">
    <source>
        <dbReference type="ARBA" id="ARBA00048707"/>
    </source>
</evidence>
<dbReference type="PANTHER" id="PTHR17224:SF1">
    <property type="entry name" value="PEPTIDYL-TRNA HYDROLASE"/>
    <property type="match status" value="1"/>
</dbReference>
<dbReference type="GO" id="GO:0072344">
    <property type="term" value="P:rescue of stalled ribosome"/>
    <property type="evidence" value="ECO:0007669"/>
    <property type="project" value="UniProtKB-UniRule"/>
</dbReference>
<dbReference type="EC" id="3.1.1.29" evidence="1 8"/>
<keyword evidence="8" id="KW-0963">Cytoplasm</keyword>
<feature type="binding site" evidence="8">
    <location>
        <position position="65"/>
    </location>
    <ligand>
        <name>tRNA</name>
        <dbReference type="ChEBI" id="CHEBI:17843"/>
    </ligand>
</feature>
<dbReference type="OrthoDB" id="9800507at2"/>
<evidence type="ECO:0000256" key="8">
    <source>
        <dbReference type="HAMAP-Rule" id="MF_00083"/>
    </source>
</evidence>
<reference evidence="11 12" key="1">
    <citation type="submission" date="2017-12" db="EMBL/GenBank/DDBJ databases">
        <title>Complete genome sequence of Spiroplasma monobiae MQ-1 (ATCC 33825).</title>
        <authorList>
            <person name="Tsai Y.-M."/>
            <person name="Lo W.-S."/>
            <person name="Wu P.-S."/>
            <person name="Cho S.-T."/>
            <person name="Kuo C.-H."/>
        </authorList>
    </citation>
    <scope>NUCLEOTIDE SEQUENCE [LARGE SCALE GENOMIC DNA]</scope>
    <source>
        <strain evidence="11 12">MQ-1</strain>
    </source>
</reference>
<evidence type="ECO:0000256" key="3">
    <source>
        <dbReference type="ARBA" id="ARBA00022801"/>
    </source>
</evidence>
<evidence type="ECO:0000256" key="4">
    <source>
        <dbReference type="ARBA" id="ARBA00022884"/>
    </source>
</evidence>
<comment type="catalytic activity">
    <reaction evidence="6 8 9">
        <text>an N-acyl-L-alpha-aminoacyl-tRNA + H2O = an N-acyl-L-amino acid + a tRNA + H(+)</text>
        <dbReference type="Rhea" id="RHEA:54448"/>
        <dbReference type="Rhea" id="RHEA-COMP:10123"/>
        <dbReference type="Rhea" id="RHEA-COMP:13883"/>
        <dbReference type="ChEBI" id="CHEBI:15377"/>
        <dbReference type="ChEBI" id="CHEBI:15378"/>
        <dbReference type="ChEBI" id="CHEBI:59874"/>
        <dbReference type="ChEBI" id="CHEBI:78442"/>
        <dbReference type="ChEBI" id="CHEBI:138191"/>
        <dbReference type="EC" id="3.1.1.29"/>
    </reaction>
</comment>
<evidence type="ECO:0000313" key="11">
    <source>
        <dbReference type="EMBL" id="AUM63047.1"/>
    </source>
</evidence>
<dbReference type="FunFam" id="3.40.50.1470:FF:000001">
    <property type="entry name" value="Peptidyl-tRNA hydrolase"/>
    <property type="match status" value="1"/>
</dbReference>